<protein>
    <recommendedName>
        <fullName evidence="3">FNIP repeat-containing protein</fullName>
    </recommendedName>
</protein>
<evidence type="ECO:0000313" key="1">
    <source>
        <dbReference type="EMBL" id="KAF2078340.1"/>
    </source>
</evidence>
<dbReference type="PANTHER" id="PTHR32031:SF47">
    <property type="entry name" value="B BOX-TYPE DOMAIN-CONTAINING PROTEIN-RELATED"/>
    <property type="match status" value="1"/>
</dbReference>
<proteinExistence type="predicted"/>
<evidence type="ECO:0000313" key="2">
    <source>
        <dbReference type="Proteomes" id="UP000695562"/>
    </source>
</evidence>
<dbReference type="Proteomes" id="UP000695562">
    <property type="component" value="Unassembled WGS sequence"/>
</dbReference>
<dbReference type="AlphaFoldDB" id="A0A8J4Q3Z4"/>
<dbReference type="PANTHER" id="PTHR32031">
    <property type="entry name" value="FNIP REPEAT-CONTAINING PROTEIN-RELATED-RELATED"/>
    <property type="match status" value="1"/>
</dbReference>
<dbReference type="OrthoDB" id="7600006at2759"/>
<gene>
    <name evidence="1" type="ORF">CYY_000324</name>
</gene>
<dbReference type="Pfam" id="PF05725">
    <property type="entry name" value="FNIP"/>
    <property type="match status" value="5"/>
</dbReference>
<keyword evidence="2" id="KW-1185">Reference proteome</keyword>
<dbReference type="EMBL" id="AJWJ01000006">
    <property type="protein sequence ID" value="KAF2078340.1"/>
    <property type="molecule type" value="Genomic_DNA"/>
</dbReference>
<evidence type="ECO:0008006" key="3">
    <source>
        <dbReference type="Google" id="ProtNLM"/>
    </source>
</evidence>
<comment type="caution">
    <text evidence="1">The sequence shown here is derived from an EMBL/GenBank/DDBJ whole genome shotgun (WGS) entry which is preliminary data.</text>
</comment>
<organism evidence="1 2">
    <name type="scientific">Polysphondylium violaceum</name>
    <dbReference type="NCBI Taxonomy" id="133409"/>
    <lineage>
        <taxon>Eukaryota</taxon>
        <taxon>Amoebozoa</taxon>
        <taxon>Evosea</taxon>
        <taxon>Eumycetozoa</taxon>
        <taxon>Dictyostelia</taxon>
        <taxon>Dictyosteliales</taxon>
        <taxon>Dictyosteliaceae</taxon>
        <taxon>Polysphondylium</taxon>
    </lineage>
</organism>
<dbReference type="InterPro" id="IPR008615">
    <property type="entry name" value="FNIP"/>
</dbReference>
<reference evidence="1" key="1">
    <citation type="submission" date="2020-01" db="EMBL/GenBank/DDBJ databases">
        <title>Development of genomics and gene disruption for Polysphondylium violaceum indicates a role for the polyketide synthase stlB in stalk morphogenesis.</title>
        <authorList>
            <person name="Narita B."/>
            <person name="Kawabe Y."/>
            <person name="Kin K."/>
            <person name="Saito T."/>
            <person name="Gibbs R."/>
            <person name="Kuspa A."/>
            <person name="Muzny D."/>
            <person name="Queller D."/>
            <person name="Richards S."/>
            <person name="Strassman J."/>
            <person name="Sucgang R."/>
            <person name="Worley K."/>
            <person name="Schaap P."/>
        </authorList>
    </citation>
    <scope>NUCLEOTIDE SEQUENCE</scope>
    <source>
        <strain evidence="1">QSvi11</strain>
    </source>
</reference>
<dbReference type="InterPro" id="IPR052697">
    <property type="entry name" value="FNIP_repeat"/>
</dbReference>
<accession>A0A8J4Q3Z4</accession>
<name>A0A8J4Q3Z4_9MYCE</name>
<sequence length="653" mass="73260">MCSTTTTLFFKILRNQYLKTLIQSFRLENVTIHSTLQYVDNNLHYLKTVDSVEFNTQLVLCLDKDSIANYHSNKRVYSLVKHIDIQESIELTSDKPLSAHLLSLTINKPPINGIQCGSISNCMLTKMEIKVLDQSIVKGLLPPYLEYLSIDEMFQHHIEDESLPKTLAVLKLKSFHQKIPLNTIPHGVYLEIGSLSCPYDHSFDKGVLPNHLSHLKVAFQSLDQYNNSSLPMGTTIDLYISKSDDDSNPVVSSGIQPLFSHNNMKRIGFSGGFERKLKVGDIPLSVEQITFSKYQHSLEKGVLPFNLKELQFMFINQPLAMYSLPESIQTLSLGNFNLDLSPNSLPNSITSLEMNRFNQELTANSLPRQLNKLFMFKYNKALLSNILPTCIQHLELNSFNQALQPFVLPSGLTRLVMDGFSQPLSCSLPNSLAYLSLANFNQPLKSNQLPVSLKTLILSSYNQPILSNDILPHGITTLDLNTKGASSQDTMYNTHSLPSSITNLCIGYNHHCTQDIFSSTPQLEKLTVFMNATDGGYKIIFTKNKPTTITKISQGYSFQLTHLPNISSITSFKHDIFSQLLQIKDIQFAILPTATLVSLSYFSPSLLALQLVEILPICSRIHLNTPQYIPLSSPNNRLLSALTHLKIGAIFSK</sequence>